<reference evidence="1" key="1">
    <citation type="journal article" date="2018" name="Genome Biol.">
        <title>SKESA: strategic k-mer extension for scrupulous assemblies.</title>
        <authorList>
            <person name="Souvorov A."/>
            <person name="Agarwala R."/>
            <person name="Lipman D.J."/>
        </authorList>
    </citation>
    <scope>NUCLEOTIDE SEQUENCE</scope>
    <source>
        <strain evidence="1">13-1325</strain>
    </source>
</reference>
<protein>
    <submittedName>
        <fullName evidence="1">Uncharacterized protein</fullName>
    </submittedName>
</protein>
<reference evidence="1" key="2">
    <citation type="submission" date="2018-07" db="EMBL/GenBank/DDBJ databases">
        <authorList>
            <consortium name="NCBI Pathogen Detection Project"/>
        </authorList>
    </citation>
    <scope>NUCLEOTIDE SEQUENCE</scope>
    <source>
        <strain evidence="1">13-1325</strain>
    </source>
</reference>
<dbReference type="AlphaFoldDB" id="A0A730ENQ6"/>
<evidence type="ECO:0000313" key="1">
    <source>
        <dbReference type="EMBL" id="HAE3750199.1"/>
    </source>
</evidence>
<proteinExistence type="predicted"/>
<accession>A0A730ENQ6</accession>
<gene>
    <name evidence="1" type="ORF">G4A15_004775</name>
</gene>
<organism evidence="1">
    <name type="scientific">Salmonella oranienberg</name>
    <dbReference type="NCBI Taxonomy" id="28147"/>
    <lineage>
        <taxon>Bacteria</taxon>
        <taxon>Pseudomonadati</taxon>
        <taxon>Pseudomonadota</taxon>
        <taxon>Gammaproteobacteria</taxon>
        <taxon>Enterobacterales</taxon>
        <taxon>Enterobacteriaceae</taxon>
        <taxon>Salmonella</taxon>
    </lineage>
</organism>
<name>A0A730ENQ6_SALON</name>
<sequence>MSLPGAVCVGIDISKKMLDDRIDAEILTQMADVIDRHPSKGWYILSLPYADRELLVALIQV</sequence>
<comment type="caution">
    <text evidence="1">The sequence shown here is derived from an EMBL/GenBank/DDBJ whole genome shotgun (WGS) entry which is preliminary data.</text>
</comment>
<dbReference type="EMBL" id="DAARSK010000039">
    <property type="protein sequence ID" value="HAE3750199.1"/>
    <property type="molecule type" value="Genomic_DNA"/>
</dbReference>